<dbReference type="EMBL" id="JADCNM010000004">
    <property type="protein sequence ID" value="KAG0487592.1"/>
    <property type="molecule type" value="Genomic_DNA"/>
</dbReference>
<dbReference type="InterPro" id="IPR013783">
    <property type="entry name" value="Ig-like_fold"/>
</dbReference>
<keyword evidence="1" id="KW-0732">Signal</keyword>
<dbReference type="InterPro" id="IPR011043">
    <property type="entry name" value="Gal_Oxase/kelch_b-propeller"/>
</dbReference>
<organism evidence="4 5">
    <name type="scientific">Vanilla planifolia</name>
    <name type="common">Vanilla</name>
    <dbReference type="NCBI Taxonomy" id="51239"/>
    <lineage>
        <taxon>Eukaryota</taxon>
        <taxon>Viridiplantae</taxon>
        <taxon>Streptophyta</taxon>
        <taxon>Embryophyta</taxon>
        <taxon>Tracheophyta</taxon>
        <taxon>Spermatophyta</taxon>
        <taxon>Magnoliopsida</taxon>
        <taxon>Liliopsida</taxon>
        <taxon>Asparagales</taxon>
        <taxon>Orchidaceae</taxon>
        <taxon>Vanilloideae</taxon>
        <taxon>Vanilleae</taxon>
        <taxon>Vanilla</taxon>
    </lineage>
</organism>
<evidence type="ECO:0000256" key="1">
    <source>
        <dbReference type="ARBA" id="ARBA00022729"/>
    </source>
</evidence>
<dbReference type="InterPro" id="IPR037293">
    <property type="entry name" value="Gal_Oxidase_central_sf"/>
</dbReference>
<gene>
    <name evidence="4" type="ORF">HPP92_009687</name>
</gene>
<feature type="domain" description="Glyoxal oxidase N-terminal" evidence="2">
    <location>
        <begin position="21"/>
        <end position="320"/>
    </location>
</feature>
<feature type="domain" description="Galactose oxidase-like Early set" evidence="3">
    <location>
        <begin position="341"/>
        <end position="438"/>
    </location>
</feature>
<dbReference type="PANTHER" id="PTHR32208:SF54">
    <property type="entry name" value="ALDEHYDE OXIDASE GLOX-LIKE"/>
    <property type="match status" value="1"/>
</dbReference>
<dbReference type="OrthoDB" id="2019572at2759"/>
<dbReference type="Pfam" id="PF07250">
    <property type="entry name" value="Glyoxal_oxid_N"/>
    <property type="match status" value="1"/>
</dbReference>
<evidence type="ECO:0008006" key="6">
    <source>
        <dbReference type="Google" id="ProtNLM"/>
    </source>
</evidence>
<dbReference type="SUPFAM" id="SSF81296">
    <property type="entry name" value="E set domains"/>
    <property type="match status" value="1"/>
</dbReference>
<dbReference type="Gene3D" id="2.130.10.80">
    <property type="entry name" value="Galactose oxidase/kelch, beta-propeller"/>
    <property type="match status" value="1"/>
</dbReference>
<name>A0A835RKA5_VANPL</name>
<proteinExistence type="predicted"/>
<evidence type="ECO:0000313" key="4">
    <source>
        <dbReference type="EMBL" id="KAG0487592.1"/>
    </source>
</evidence>
<dbReference type="Proteomes" id="UP000639772">
    <property type="component" value="Unassembled WGS sequence"/>
</dbReference>
<dbReference type="InterPro" id="IPR014756">
    <property type="entry name" value="Ig_E-set"/>
</dbReference>
<dbReference type="InterPro" id="IPR009880">
    <property type="entry name" value="Glyoxal_oxidase_N"/>
</dbReference>
<comment type="caution">
    <text evidence="4">The sequence shown here is derived from an EMBL/GenBank/DDBJ whole genome shotgun (WGS) entry which is preliminary data.</text>
</comment>
<sequence>MDYDVATNTIRPLSIRTDTWIRYFRPCADRNCVWNESSSTFLAEGRWYATNQVLPDGERVIIVGGLNVFSYEFIPKSRDDEGAYDLPFLHDTREPHVKGGNNLYPFVHLSSDGNLFIFANRDSILFDYRRGTVLGPSPSPRRRLRNYPSTGSSVMLPLEHSDNFQRVEVMVCGGAATGAFQATLNGDFYQGLSSCGRMVITGDDPRWEMEDMPGPRLMSDMLLLPTGDVLLINGATHGCAGWEKAINPVLAPYLYKPKDPQGRRFSILRASEIPRMYHSTALLLADGRVLVGGSNPYFRYNFSGYPYATELRLEAFTPHYMGEYYDELRPTEVTVKSVRGDDVLKYGELFTVGFQLDRRGTTSAPDVEIVASAASFVTHSLSMHQRMLRLECVTVEVTVEGPLMALVRVPTSPVTAPTGYYMLTVLSGGIPSKSKWVRFVH</sequence>
<reference evidence="4 5" key="1">
    <citation type="journal article" date="2020" name="Nat. Food">
        <title>A phased Vanilla planifolia genome enables genetic improvement of flavour and production.</title>
        <authorList>
            <person name="Hasing T."/>
            <person name="Tang H."/>
            <person name="Brym M."/>
            <person name="Khazi F."/>
            <person name="Huang T."/>
            <person name="Chambers A.H."/>
        </authorList>
    </citation>
    <scope>NUCLEOTIDE SEQUENCE [LARGE SCALE GENOMIC DNA]</scope>
    <source>
        <tissue evidence="4">Leaf</tissue>
    </source>
</reference>
<dbReference type="Gene3D" id="2.60.40.10">
    <property type="entry name" value="Immunoglobulins"/>
    <property type="match status" value="1"/>
</dbReference>
<dbReference type="CDD" id="cd02851">
    <property type="entry name" value="E_set_GO_C"/>
    <property type="match status" value="1"/>
</dbReference>
<dbReference type="Pfam" id="PF09118">
    <property type="entry name" value="GO-like_E_set"/>
    <property type="match status" value="1"/>
</dbReference>
<dbReference type="PANTHER" id="PTHR32208">
    <property type="entry name" value="SECRETED PROTEIN-RELATED"/>
    <property type="match status" value="1"/>
</dbReference>
<dbReference type="SUPFAM" id="SSF50965">
    <property type="entry name" value="Galactose oxidase, central domain"/>
    <property type="match status" value="1"/>
</dbReference>
<evidence type="ECO:0000259" key="2">
    <source>
        <dbReference type="Pfam" id="PF07250"/>
    </source>
</evidence>
<protein>
    <recommendedName>
        <fullName evidence="6">Galactose oxidase</fullName>
    </recommendedName>
</protein>
<dbReference type="InterPro" id="IPR015202">
    <property type="entry name" value="GO-like_E_set"/>
</dbReference>
<evidence type="ECO:0000313" key="5">
    <source>
        <dbReference type="Proteomes" id="UP000639772"/>
    </source>
</evidence>
<accession>A0A835RKA5</accession>
<dbReference type="AlphaFoldDB" id="A0A835RKA5"/>
<evidence type="ECO:0000259" key="3">
    <source>
        <dbReference type="Pfam" id="PF09118"/>
    </source>
</evidence>